<proteinExistence type="evidence at transcript level"/>
<keyword evidence="1" id="KW-0732">Signal</keyword>
<organism evidence="2">
    <name type="scientific">Heliconius erato</name>
    <name type="common">Crimson patched longwing butterfly</name>
    <dbReference type="NCBI Taxonomy" id="33431"/>
    <lineage>
        <taxon>Eukaryota</taxon>
        <taxon>Metazoa</taxon>
        <taxon>Ecdysozoa</taxon>
        <taxon>Arthropoda</taxon>
        <taxon>Hexapoda</taxon>
        <taxon>Insecta</taxon>
        <taxon>Pterygota</taxon>
        <taxon>Neoptera</taxon>
        <taxon>Endopterygota</taxon>
        <taxon>Lepidoptera</taxon>
        <taxon>Glossata</taxon>
        <taxon>Ditrysia</taxon>
        <taxon>Papilionoidea</taxon>
        <taxon>Nymphalidae</taxon>
        <taxon>Heliconiinae</taxon>
        <taxon>Heliconiini</taxon>
        <taxon>Heliconius</taxon>
    </lineage>
</organism>
<name>D9HQ32_HELEA</name>
<dbReference type="AlphaFoldDB" id="D9HQ32"/>
<evidence type="ECO:0000256" key="1">
    <source>
        <dbReference type="SAM" id="SignalP"/>
    </source>
</evidence>
<feature type="chain" id="PRO_5003125226" evidence="1">
    <location>
        <begin position="21"/>
        <end position="118"/>
    </location>
</feature>
<sequence length="118" mass="12761">MVSLLTAALFLFGTLCLADGKLNCDEIFAFKKYFTKHLDDVGSLIIDLLEKTCNIVDISISIHKIITTTAATTATTTPNAQGRTDNSTTTVKTTTDVVDYDDYKRATLPPQVVASLLG</sequence>
<reference evidence="2" key="1">
    <citation type="journal article" date="2010" name="Mol. Biol. Evol.">
        <title>Combined EST and proteomic analysis identifies rapidly evolving seminal fluid proteins in Heliconius butterflies.</title>
        <authorList>
            <person name="Walters J.R."/>
            <person name="Harrison R.G."/>
        </authorList>
    </citation>
    <scope>NUCLEOTIDE SEQUENCE</scope>
</reference>
<feature type="signal peptide" evidence="1">
    <location>
        <begin position="1"/>
        <end position="20"/>
    </location>
</feature>
<evidence type="ECO:0000313" key="2">
    <source>
        <dbReference type="EMBL" id="ADJ58520.1"/>
    </source>
</evidence>
<protein>
    <submittedName>
        <fullName evidence="2">Seminal fluid protein HACP014</fullName>
    </submittedName>
</protein>
<accession>D9HQ32</accession>
<dbReference type="EMBL" id="HM023787">
    <property type="protein sequence ID" value="ADJ58520.1"/>
    <property type="molecule type" value="mRNA"/>
</dbReference>